<protein>
    <recommendedName>
        <fullName evidence="1">Cwf19-like protein C-terminal domain-containing protein</fullName>
    </recommendedName>
</protein>
<dbReference type="Proteomes" id="UP000324832">
    <property type="component" value="Unassembled WGS sequence"/>
</dbReference>
<evidence type="ECO:0000313" key="2">
    <source>
        <dbReference type="EMBL" id="VVC97973.1"/>
    </source>
</evidence>
<sequence>MCARAESVRDAIVRGFSEVLPPFTEIAQVSLPGAPYFHAELPSDQIYAKTRQHFPLQFGRDVLSSPPILNCEDKADWRQCLLSREEEDSLVAMFRQKFKPFDFTADVDSDSD</sequence>
<name>A0A5E4QK17_9NEOP</name>
<proteinExistence type="predicted"/>
<dbReference type="GO" id="GO:0061632">
    <property type="term" value="F:RNA lariat debranching enzyme activator activity"/>
    <property type="evidence" value="ECO:0007669"/>
    <property type="project" value="TreeGrafter"/>
</dbReference>
<dbReference type="InterPro" id="IPR006767">
    <property type="entry name" value="Cwf19-like_C_dom-2"/>
</dbReference>
<dbReference type="InterPro" id="IPR040194">
    <property type="entry name" value="Cwf19-like"/>
</dbReference>
<reference evidence="2 3" key="1">
    <citation type="submission" date="2017-07" db="EMBL/GenBank/DDBJ databases">
        <authorList>
            <person name="Talla V."/>
            <person name="Backstrom N."/>
        </authorList>
    </citation>
    <scope>NUCLEOTIDE SEQUENCE [LARGE SCALE GENOMIC DNA]</scope>
</reference>
<dbReference type="GO" id="GO:0000398">
    <property type="term" value="P:mRNA splicing, via spliceosome"/>
    <property type="evidence" value="ECO:0007669"/>
    <property type="project" value="TreeGrafter"/>
</dbReference>
<dbReference type="PANTHER" id="PTHR12072">
    <property type="entry name" value="CWF19, CELL CYCLE CONTROL PROTEIN"/>
    <property type="match status" value="1"/>
</dbReference>
<gene>
    <name evidence="2" type="ORF">LSINAPIS_LOCUS9139</name>
</gene>
<feature type="domain" description="Cwf19-like protein C-terminal" evidence="1">
    <location>
        <begin position="31"/>
        <end position="104"/>
    </location>
</feature>
<dbReference type="GO" id="GO:0071014">
    <property type="term" value="C:post-mRNA release spliceosomal complex"/>
    <property type="evidence" value="ECO:0007669"/>
    <property type="project" value="TreeGrafter"/>
</dbReference>
<accession>A0A5E4QK17</accession>
<keyword evidence="3" id="KW-1185">Reference proteome</keyword>
<organism evidence="2 3">
    <name type="scientific">Leptidea sinapis</name>
    <dbReference type="NCBI Taxonomy" id="189913"/>
    <lineage>
        <taxon>Eukaryota</taxon>
        <taxon>Metazoa</taxon>
        <taxon>Ecdysozoa</taxon>
        <taxon>Arthropoda</taxon>
        <taxon>Hexapoda</taxon>
        <taxon>Insecta</taxon>
        <taxon>Pterygota</taxon>
        <taxon>Neoptera</taxon>
        <taxon>Endopterygota</taxon>
        <taxon>Lepidoptera</taxon>
        <taxon>Glossata</taxon>
        <taxon>Ditrysia</taxon>
        <taxon>Papilionoidea</taxon>
        <taxon>Pieridae</taxon>
        <taxon>Dismorphiinae</taxon>
        <taxon>Leptidea</taxon>
    </lineage>
</organism>
<dbReference type="EMBL" id="FZQP02003334">
    <property type="protein sequence ID" value="VVC97973.1"/>
    <property type="molecule type" value="Genomic_DNA"/>
</dbReference>
<dbReference type="PANTHER" id="PTHR12072:SF4">
    <property type="entry name" value="CWF19-LIKE PROTEIN 1"/>
    <property type="match status" value="1"/>
</dbReference>
<evidence type="ECO:0000259" key="1">
    <source>
        <dbReference type="Pfam" id="PF04676"/>
    </source>
</evidence>
<evidence type="ECO:0000313" key="3">
    <source>
        <dbReference type="Proteomes" id="UP000324832"/>
    </source>
</evidence>
<dbReference type="Pfam" id="PF04676">
    <property type="entry name" value="CwfJ_C_2"/>
    <property type="match status" value="1"/>
</dbReference>
<dbReference type="AlphaFoldDB" id="A0A5E4QK17"/>